<dbReference type="EMBL" id="WSEM01000016">
    <property type="protein sequence ID" value="MVQ36410.1"/>
    <property type="molecule type" value="Genomic_DNA"/>
</dbReference>
<dbReference type="SUPFAM" id="SSF48371">
    <property type="entry name" value="ARM repeat"/>
    <property type="match status" value="1"/>
</dbReference>
<reference evidence="1 2" key="1">
    <citation type="submission" date="2019-12" db="EMBL/GenBank/DDBJ databases">
        <authorList>
            <person name="Huq M.A."/>
        </authorList>
    </citation>
    <scope>NUCLEOTIDE SEQUENCE [LARGE SCALE GENOMIC DNA]</scope>
    <source>
        <strain evidence="1 2">MAH-34</strain>
    </source>
</reference>
<evidence type="ECO:0000313" key="1">
    <source>
        <dbReference type="EMBL" id="MVQ36410.1"/>
    </source>
</evidence>
<proteinExistence type="predicted"/>
<dbReference type="RefSeq" id="WP_157320379.1">
    <property type="nucleotide sequence ID" value="NZ_WSEM01000016.1"/>
</dbReference>
<protein>
    <recommendedName>
        <fullName evidence="3">HEAT repeat domain-containing protein</fullName>
    </recommendedName>
</protein>
<keyword evidence="2" id="KW-1185">Reference proteome</keyword>
<sequence>MINSAVEFVRLRLSENIEEYLKAAWDEASLDVWLEVIRTYPEMRKWVAHNKSIPIEIMGILDEDADESVRFNVATKNRLPENLQLKLAKDLDNSVRQRIVYNKKATLRVLNILLNDEDEEIRVKAKSKIDELRNK</sequence>
<dbReference type="InterPro" id="IPR011989">
    <property type="entry name" value="ARM-like"/>
</dbReference>
<accession>A0ABW9UAV6</accession>
<evidence type="ECO:0008006" key="3">
    <source>
        <dbReference type="Google" id="ProtNLM"/>
    </source>
</evidence>
<gene>
    <name evidence="1" type="ORF">GON05_17515</name>
</gene>
<evidence type="ECO:0000313" key="2">
    <source>
        <dbReference type="Proteomes" id="UP000467637"/>
    </source>
</evidence>
<dbReference type="Gene3D" id="1.25.10.10">
    <property type="entry name" value="Leucine-rich Repeat Variant"/>
    <property type="match status" value="1"/>
</dbReference>
<organism evidence="1 2">
    <name type="scientific">Paenibacillus anseongense</name>
    <dbReference type="NCBI Taxonomy" id="2682845"/>
    <lineage>
        <taxon>Bacteria</taxon>
        <taxon>Bacillati</taxon>
        <taxon>Bacillota</taxon>
        <taxon>Bacilli</taxon>
        <taxon>Bacillales</taxon>
        <taxon>Paenibacillaceae</taxon>
        <taxon>Paenibacillus</taxon>
    </lineage>
</organism>
<dbReference type="InterPro" id="IPR016024">
    <property type="entry name" value="ARM-type_fold"/>
</dbReference>
<name>A0ABW9UAV6_9BACL</name>
<dbReference type="Proteomes" id="UP000467637">
    <property type="component" value="Unassembled WGS sequence"/>
</dbReference>
<comment type="caution">
    <text evidence="1">The sequence shown here is derived from an EMBL/GenBank/DDBJ whole genome shotgun (WGS) entry which is preliminary data.</text>
</comment>